<reference evidence="1 2" key="1">
    <citation type="submission" date="2018-12" db="EMBL/GenBank/DDBJ databases">
        <title>Persistence of Moraxella catarrhalis in Chronic Obstructive Pulmonary Disease and Regulation of the Hag/MID Adhesin.</title>
        <authorList>
            <person name="Murphy T."/>
            <person name="Zhao X."/>
            <person name="Vyas G."/>
            <person name="Aluvathingal J."/>
            <person name="Nadendla S."/>
            <person name="Tallon L."/>
            <person name="Tettelin H."/>
        </authorList>
    </citation>
    <scope>NUCLEOTIDE SEQUENCE [LARGE SCALE GENOMIC DNA]</scope>
    <source>
        <strain evidence="1 2">46P58B1</strain>
    </source>
</reference>
<evidence type="ECO:0000313" key="2">
    <source>
        <dbReference type="Proteomes" id="UP000280228"/>
    </source>
</evidence>
<protein>
    <submittedName>
        <fullName evidence="1">Uncharacterized protein</fullName>
    </submittedName>
</protein>
<organism evidence="1 2">
    <name type="scientific">Moraxella catarrhalis</name>
    <name type="common">Branhamella catarrhalis</name>
    <dbReference type="NCBI Taxonomy" id="480"/>
    <lineage>
        <taxon>Bacteria</taxon>
        <taxon>Pseudomonadati</taxon>
        <taxon>Pseudomonadota</taxon>
        <taxon>Gammaproteobacteria</taxon>
        <taxon>Moraxellales</taxon>
        <taxon>Moraxellaceae</taxon>
        <taxon>Moraxella</taxon>
    </lineage>
</organism>
<dbReference type="EMBL" id="CP034662">
    <property type="protein sequence ID" value="AZQ92787.1"/>
    <property type="molecule type" value="Genomic_DNA"/>
</dbReference>
<evidence type="ECO:0000313" key="1">
    <source>
        <dbReference type="EMBL" id="AZQ92787.1"/>
    </source>
</evidence>
<name>A0A3Q9GCF8_MORCA</name>
<proteinExistence type="predicted"/>
<dbReference type="Proteomes" id="UP000280228">
    <property type="component" value="Chromosome"/>
</dbReference>
<dbReference type="AlphaFoldDB" id="A0A3Q9GCF8"/>
<accession>A0A3Q9GCF8</accession>
<gene>
    <name evidence="1" type="ORF">EJK53_1532</name>
</gene>
<sequence>MHSWFYFPNITIKTAIITNFAVKFSKFIKTFLPKNKPNHHQMALTFSKVTLAYILAS</sequence>